<reference evidence="3" key="1">
    <citation type="submission" date="2011-07" db="EMBL/GenBank/DDBJ databases">
        <title>The Genome Sequence of Exophiala (Wangiella) dermatitidis NIH/UT8656.</title>
        <authorList>
            <consortium name="The Broad Institute Genome Sequencing Platform"/>
            <person name="Cuomo C."/>
            <person name="Wang Z."/>
            <person name="Hunicke-Smith S."/>
            <person name="Szanislo P.J."/>
            <person name="Earl A."/>
            <person name="Young S.K."/>
            <person name="Zeng Q."/>
            <person name="Gargeya S."/>
            <person name="Fitzgerald M."/>
            <person name="Haas B."/>
            <person name="Abouelleil A."/>
            <person name="Alvarado L."/>
            <person name="Arachchi H.M."/>
            <person name="Berlin A."/>
            <person name="Brown A."/>
            <person name="Chapman S.B."/>
            <person name="Chen Z."/>
            <person name="Dunbar C."/>
            <person name="Freedman E."/>
            <person name="Gearin G."/>
            <person name="Gellesch M."/>
            <person name="Goldberg J."/>
            <person name="Griggs A."/>
            <person name="Gujja S."/>
            <person name="Heiman D."/>
            <person name="Howarth C."/>
            <person name="Larson L."/>
            <person name="Lui A."/>
            <person name="MacDonald P.J.P."/>
            <person name="Montmayeur A."/>
            <person name="Murphy C."/>
            <person name="Neiman D."/>
            <person name="Pearson M."/>
            <person name="Priest M."/>
            <person name="Roberts A."/>
            <person name="Saif S."/>
            <person name="Shea T."/>
            <person name="Shenoy N."/>
            <person name="Sisk P."/>
            <person name="Stolte C."/>
            <person name="Sykes S."/>
            <person name="Wortman J."/>
            <person name="Nusbaum C."/>
            <person name="Birren B."/>
        </authorList>
    </citation>
    <scope>NUCLEOTIDE SEQUENCE</scope>
    <source>
        <strain evidence="3">NIH/UT8656</strain>
    </source>
</reference>
<dbReference type="InterPro" id="IPR050447">
    <property type="entry name" value="Erg6_SMT_methyltransf"/>
</dbReference>
<dbReference type="InParanoid" id="H6BZ08"/>
<evidence type="ECO:0000313" key="3">
    <source>
        <dbReference type="EMBL" id="EHY56869.1"/>
    </source>
</evidence>
<evidence type="ECO:0000256" key="2">
    <source>
        <dbReference type="ARBA" id="ARBA00038188"/>
    </source>
</evidence>
<evidence type="ECO:0000256" key="1">
    <source>
        <dbReference type="ARBA" id="ARBA00022679"/>
    </source>
</evidence>
<dbReference type="InterPro" id="IPR029063">
    <property type="entry name" value="SAM-dependent_MTases_sf"/>
</dbReference>
<dbReference type="Pfam" id="PF13489">
    <property type="entry name" value="Methyltransf_23"/>
    <property type="match status" value="1"/>
</dbReference>
<dbReference type="Proteomes" id="UP000007304">
    <property type="component" value="Unassembled WGS sequence"/>
</dbReference>
<dbReference type="Gene3D" id="3.40.50.150">
    <property type="entry name" value="Vaccinia Virus protein VP39"/>
    <property type="match status" value="1"/>
</dbReference>
<dbReference type="GO" id="GO:0006696">
    <property type="term" value="P:ergosterol biosynthetic process"/>
    <property type="evidence" value="ECO:0007669"/>
    <property type="project" value="TreeGrafter"/>
</dbReference>
<dbReference type="HOGENOM" id="CLU_039068_2_1_1"/>
<proteinExistence type="inferred from homology"/>
<dbReference type="PANTHER" id="PTHR44068:SF1">
    <property type="entry name" value="HYPOTHETICAL LOC100005854"/>
    <property type="match status" value="1"/>
</dbReference>
<dbReference type="CDD" id="cd02440">
    <property type="entry name" value="AdoMet_MTases"/>
    <property type="match status" value="1"/>
</dbReference>
<keyword evidence="1" id="KW-0808">Transferase</keyword>
<name>H6BZ08_EXODN</name>
<dbReference type="OMA" id="HVAIHMA"/>
<dbReference type="AlphaFoldDB" id="H6BZ08"/>
<protein>
    <submittedName>
        <fullName evidence="3">Cyclopropane-fatty-acyl-phospholipid synthase</fullName>
    </submittedName>
</protein>
<keyword evidence="4" id="KW-1185">Reference proteome</keyword>
<dbReference type="RefSeq" id="XP_009157330.1">
    <property type="nucleotide sequence ID" value="XM_009159082.1"/>
</dbReference>
<comment type="similarity">
    <text evidence="2">Belongs to the class I-like SAM-binding methyltransferase superfamily. Erg6/SMT family.</text>
</comment>
<dbReference type="PANTHER" id="PTHR44068">
    <property type="entry name" value="ZGC:194242"/>
    <property type="match status" value="1"/>
</dbReference>
<dbReference type="SUPFAM" id="SSF53335">
    <property type="entry name" value="S-adenosyl-L-methionine-dependent methyltransferases"/>
    <property type="match status" value="1"/>
</dbReference>
<sequence length="302" mass="33627">MSRFAASATKPSYVVALLFALAAGLFAFITNDGAANPSVQEYYSSLESRLGYWLLLGNTRHCGLYPKGQISPFPISKAQRAMEDHVYQRLGLPPGSRVLDAGAGSGYVAIHMAQKGLNVQAIDITPIHLEDARRNVDKHGLQDKVDVRFGDYHDLSDFSDTSFDGIYTMETFVHADEPIRVLRNFYRLLRPGGVLVLNEADFNRNSELLQDVLRLSHCQNTLAEGALAEMLKEVGFTDVDVEDLTGEVLPLWRLFGVIGYGPYHALKFFGLHTRFTNLMAGVEAYLHWGEGRYISVRAVKPE</sequence>
<dbReference type="STRING" id="858893.H6BZ08"/>
<evidence type="ECO:0000313" key="4">
    <source>
        <dbReference type="Proteomes" id="UP000007304"/>
    </source>
</evidence>
<organism evidence="3 4">
    <name type="scientific">Exophiala dermatitidis (strain ATCC 34100 / CBS 525.76 / NIH/UT8656)</name>
    <name type="common">Black yeast</name>
    <name type="synonym">Wangiella dermatitidis</name>
    <dbReference type="NCBI Taxonomy" id="858893"/>
    <lineage>
        <taxon>Eukaryota</taxon>
        <taxon>Fungi</taxon>
        <taxon>Dikarya</taxon>
        <taxon>Ascomycota</taxon>
        <taxon>Pezizomycotina</taxon>
        <taxon>Eurotiomycetes</taxon>
        <taxon>Chaetothyriomycetidae</taxon>
        <taxon>Chaetothyriales</taxon>
        <taxon>Herpotrichiellaceae</taxon>
        <taxon>Exophiala</taxon>
    </lineage>
</organism>
<accession>H6BZ08</accession>
<dbReference type="GO" id="GO:0005783">
    <property type="term" value="C:endoplasmic reticulum"/>
    <property type="evidence" value="ECO:0007669"/>
    <property type="project" value="TreeGrafter"/>
</dbReference>
<dbReference type="GO" id="GO:0003838">
    <property type="term" value="F:sterol 24-C-methyltransferase activity"/>
    <property type="evidence" value="ECO:0007669"/>
    <property type="project" value="TreeGrafter"/>
</dbReference>
<dbReference type="EMBL" id="JH226133">
    <property type="protein sequence ID" value="EHY56869.1"/>
    <property type="molecule type" value="Genomic_DNA"/>
</dbReference>
<gene>
    <name evidence="3" type="ORF">HMPREF1120_04933</name>
</gene>
<dbReference type="GeneID" id="20309572"/>
<dbReference type="VEuPathDB" id="FungiDB:HMPREF1120_04933"/>
<dbReference type="eggNOG" id="KOG1269">
    <property type="taxonomic scope" value="Eukaryota"/>
</dbReference>